<name>G8BN26_TETPH</name>
<dbReference type="SMART" id="SM00360">
    <property type="entry name" value="RRM"/>
    <property type="match status" value="4"/>
</dbReference>
<dbReference type="OrthoDB" id="1749473at2759"/>
<dbReference type="PROSITE" id="PS50102">
    <property type="entry name" value="RRM"/>
    <property type="match status" value="3"/>
</dbReference>
<dbReference type="GeneID" id="11532214"/>
<accession>G8BN26</accession>
<dbReference type="SUPFAM" id="SSF54928">
    <property type="entry name" value="RNA-binding domain, RBD"/>
    <property type="match status" value="3"/>
</dbReference>
<dbReference type="CDD" id="cd00590">
    <property type="entry name" value="RRM_SF"/>
    <property type="match status" value="1"/>
</dbReference>
<gene>
    <name evidence="3" type="primary">TPHA0A02220</name>
    <name evidence="3" type="ordered locus">TPHA_0A02220</name>
</gene>
<dbReference type="HOGENOM" id="CLU_020939_0_0_1"/>
<evidence type="ECO:0000256" key="1">
    <source>
        <dbReference type="PROSITE-ProRule" id="PRU00176"/>
    </source>
</evidence>
<sequence length="713" mass="81081">MSNTLGILDNVSLNVKKKKIVLDKKYNAIDTLKVTQRLNENKNKEDLSLDSSCNVLNSFKEDSLPPPPNTIDDDLSTSQITNLVRLSTPNKDDYSIDLSTERSNNIDYYLKKGHNTGEHDTSASINLSTRDYSQRNISKDFSDSILVGKSSIALYIGDLGKDVTEGMLNSIFNSYNSFVSAKICIDSKTGESLGYGYLNLSNREEAYSLLERYNYTNIFGREVRIMPSLRNSTMRKQIGTNIYLAGLSLKKKGITTRIFYDYFKIYGKILSCKLNFEKDIGFIFFENKSIANKVIEIYNDKTLFFGNKIKCNVHLDKEERGKTSLINNQSINLKLNSANNASNDDKQVTPQHKLTKIATTVKVNEINKREILIKIFSDCVDEEKLLVIFKKFGKIHSVTKLLSSKHGKKKTHQIYILKFDTKVNLKKVISKTNNTVIGDNKIKVSFAKTALDPLQEIGHKPSKKNKKKNIVYLSNLSSICTIEFLKQFCFLKNIRQETIKLNNSQNNDSSLNASVLCKTKNDAKKLFNCLNDRLIGGSQIKTSWHDMSKSVLPKLPNKNGLDANFKTEHSLKNVSSSHDKTSYNNIIAARENKFILSSQNFSMMRKINQSYIPISSGTFNDGSLNLAFQNINKNEVLQMLKKQVNKGLDFIKYPTATRDINISCISEYIFEVFWNKNATKLWNFLMTISMNTYNESFLQNQIEAAADTLGFRR</sequence>
<dbReference type="InterPro" id="IPR035979">
    <property type="entry name" value="RBD_domain_sf"/>
</dbReference>
<dbReference type="RefSeq" id="XP_003683738.1">
    <property type="nucleotide sequence ID" value="XM_003683690.1"/>
</dbReference>
<feature type="domain" description="RRM" evidence="2">
    <location>
        <begin position="240"/>
        <end position="316"/>
    </location>
</feature>
<dbReference type="eggNOG" id="KOG0123">
    <property type="taxonomic scope" value="Eukaryota"/>
</dbReference>
<evidence type="ECO:0000313" key="3">
    <source>
        <dbReference type="EMBL" id="CCE61304.1"/>
    </source>
</evidence>
<dbReference type="Pfam" id="PF00076">
    <property type="entry name" value="RRM_1"/>
    <property type="match status" value="3"/>
</dbReference>
<proteinExistence type="predicted"/>
<dbReference type="KEGG" id="tpf:TPHA_0A02220"/>
<dbReference type="OMA" id="AKVCYDF"/>
<dbReference type="InterPro" id="IPR012677">
    <property type="entry name" value="Nucleotide-bd_a/b_plait_sf"/>
</dbReference>
<keyword evidence="4" id="KW-1185">Reference proteome</keyword>
<dbReference type="AlphaFoldDB" id="G8BN26"/>
<dbReference type="InterPro" id="IPR000504">
    <property type="entry name" value="RRM_dom"/>
</dbReference>
<dbReference type="EMBL" id="HE612856">
    <property type="protein sequence ID" value="CCE61304.1"/>
    <property type="molecule type" value="Genomic_DNA"/>
</dbReference>
<feature type="domain" description="RRM" evidence="2">
    <location>
        <begin position="152"/>
        <end position="230"/>
    </location>
</feature>
<dbReference type="Proteomes" id="UP000005666">
    <property type="component" value="Chromosome 1"/>
</dbReference>
<dbReference type="PANTHER" id="PTHR15241:SF304">
    <property type="entry name" value="RRM DOMAIN-CONTAINING PROTEIN"/>
    <property type="match status" value="1"/>
</dbReference>
<dbReference type="PANTHER" id="PTHR15241">
    <property type="entry name" value="TRANSFORMER-2-RELATED"/>
    <property type="match status" value="1"/>
</dbReference>
<evidence type="ECO:0000259" key="2">
    <source>
        <dbReference type="PROSITE" id="PS50102"/>
    </source>
</evidence>
<dbReference type="GO" id="GO:0003723">
    <property type="term" value="F:RNA binding"/>
    <property type="evidence" value="ECO:0007669"/>
    <property type="project" value="UniProtKB-UniRule"/>
</dbReference>
<keyword evidence="1" id="KW-0694">RNA-binding</keyword>
<reference evidence="3 4" key="1">
    <citation type="journal article" date="2011" name="Proc. Natl. Acad. Sci. U.S.A.">
        <title>Evolutionary erosion of yeast sex chromosomes by mating-type switching accidents.</title>
        <authorList>
            <person name="Gordon J.L."/>
            <person name="Armisen D."/>
            <person name="Proux-Wera E."/>
            <person name="Oheigeartaigh S.S."/>
            <person name="Byrne K.P."/>
            <person name="Wolfe K.H."/>
        </authorList>
    </citation>
    <scope>NUCLEOTIDE SEQUENCE [LARGE SCALE GENOMIC DNA]</scope>
    <source>
        <strain evidence="4">ATCC 24235 / CBS 4417 / NBRC 1672 / NRRL Y-8282 / UCD 70-5</strain>
    </source>
</reference>
<protein>
    <recommendedName>
        <fullName evidence="2">RRM domain-containing protein</fullName>
    </recommendedName>
</protein>
<dbReference type="STRING" id="1071381.G8BN26"/>
<dbReference type="Gene3D" id="3.30.70.330">
    <property type="match status" value="4"/>
</dbReference>
<organism evidence="3 4">
    <name type="scientific">Tetrapisispora phaffii (strain ATCC 24235 / CBS 4417 / NBRC 1672 / NRRL Y-8282 / UCD 70-5)</name>
    <name type="common">Yeast</name>
    <name type="synonym">Fabospora phaffii</name>
    <dbReference type="NCBI Taxonomy" id="1071381"/>
    <lineage>
        <taxon>Eukaryota</taxon>
        <taxon>Fungi</taxon>
        <taxon>Dikarya</taxon>
        <taxon>Ascomycota</taxon>
        <taxon>Saccharomycotina</taxon>
        <taxon>Saccharomycetes</taxon>
        <taxon>Saccharomycetales</taxon>
        <taxon>Saccharomycetaceae</taxon>
        <taxon>Tetrapisispora</taxon>
    </lineage>
</organism>
<feature type="domain" description="RRM" evidence="2">
    <location>
        <begin position="369"/>
        <end position="449"/>
    </location>
</feature>
<evidence type="ECO:0000313" key="4">
    <source>
        <dbReference type="Proteomes" id="UP000005666"/>
    </source>
</evidence>